<proteinExistence type="predicted"/>
<evidence type="ECO:0000313" key="5">
    <source>
        <dbReference type="Proteomes" id="UP000248724"/>
    </source>
</evidence>
<dbReference type="EMBL" id="QHBU01000205">
    <property type="protein sequence ID" value="PZR79457.1"/>
    <property type="molecule type" value="Genomic_DNA"/>
</dbReference>
<evidence type="ECO:0000313" key="4">
    <source>
        <dbReference type="EMBL" id="PZR79457.1"/>
    </source>
</evidence>
<feature type="compositionally biased region" description="Low complexity" evidence="1">
    <location>
        <begin position="314"/>
        <end position="325"/>
    </location>
</feature>
<evidence type="ECO:0008006" key="6">
    <source>
        <dbReference type="Google" id="ProtNLM"/>
    </source>
</evidence>
<feature type="chain" id="PRO_5015996498" description="Gram-positive cocci surface proteins LPxTG domain-containing protein" evidence="3">
    <location>
        <begin position="28"/>
        <end position="415"/>
    </location>
</feature>
<gene>
    <name evidence="4" type="ORF">DLM65_10700</name>
</gene>
<reference evidence="4 5" key="1">
    <citation type="journal article" date="2017" name="Nature">
        <title>Atmospheric trace gases support primary production in Antarctic desert surface soil.</title>
        <authorList>
            <person name="Ji M."/>
            <person name="Greening C."/>
            <person name="Vanwonterghem I."/>
            <person name="Carere C.R."/>
            <person name="Bay S.K."/>
            <person name="Steen J.A."/>
            <person name="Montgomery K."/>
            <person name="Lines T."/>
            <person name="Beardall J."/>
            <person name="van Dorst J."/>
            <person name="Snape I."/>
            <person name="Stott M.B."/>
            <person name="Hugenholtz P."/>
            <person name="Ferrari B.C."/>
        </authorList>
    </citation>
    <scope>NUCLEOTIDE SEQUENCE [LARGE SCALE GENOMIC DNA]</scope>
    <source>
        <strain evidence="4">RRmetagenome_bin12</strain>
    </source>
</reference>
<evidence type="ECO:0000256" key="1">
    <source>
        <dbReference type="SAM" id="MobiDB-lite"/>
    </source>
</evidence>
<keyword evidence="2" id="KW-0472">Membrane</keyword>
<comment type="caution">
    <text evidence="4">The sequence shown here is derived from an EMBL/GenBank/DDBJ whole genome shotgun (WGS) entry which is preliminary data.</text>
</comment>
<organism evidence="4 5">
    <name type="scientific">Candidatus Aeolococcus gillhamiae</name>
    <dbReference type="NCBI Taxonomy" id="3127015"/>
    <lineage>
        <taxon>Bacteria</taxon>
        <taxon>Bacillati</taxon>
        <taxon>Candidatus Dormiibacterota</taxon>
        <taxon>Candidatus Dormibacteria</taxon>
        <taxon>Candidatus Aeolococcales</taxon>
        <taxon>Candidatus Aeolococcaceae</taxon>
        <taxon>Candidatus Aeolococcus</taxon>
    </lineage>
</organism>
<name>A0A2W5Z5X7_9BACT</name>
<accession>A0A2W5Z5X7</accession>
<keyword evidence="2" id="KW-0812">Transmembrane</keyword>
<feature type="transmembrane region" description="Helical" evidence="2">
    <location>
        <begin position="389"/>
        <end position="408"/>
    </location>
</feature>
<feature type="compositionally biased region" description="Low complexity" evidence="1">
    <location>
        <begin position="345"/>
        <end position="361"/>
    </location>
</feature>
<feature type="signal peptide" evidence="3">
    <location>
        <begin position="1"/>
        <end position="27"/>
    </location>
</feature>
<protein>
    <recommendedName>
        <fullName evidence="6">Gram-positive cocci surface proteins LPxTG domain-containing protein</fullName>
    </recommendedName>
</protein>
<evidence type="ECO:0000256" key="3">
    <source>
        <dbReference type="SAM" id="SignalP"/>
    </source>
</evidence>
<feature type="compositionally biased region" description="Pro residues" evidence="1">
    <location>
        <begin position="326"/>
        <end position="344"/>
    </location>
</feature>
<dbReference type="Proteomes" id="UP000248724">
    <property type="component" value="Unassembled WGS sequence"/>
</dbReference>
<dbReference type="AlphaFoldDB" id="A0A2W5Z5X7"/>
<sequence>MTGPLKVAVAGFSAALVMGAFSGAALASSQAHGGPTNAKQVSASCSASGNNLIQDISFTTNQGTSTSLSGHVATPDHVVVAFTVPAACTLDEASIVSYQAPSGTFDANTASQQTVFRSQSGTNLAAGRHTLAVDVPACYFQVDFVRGAVIAHLGPQGSNNFYNAQGRLIASANGGSKSCSAGGTGGTTDSVCASSSPQPSDVSFLLGGSKTVSNLRGQAAAGEIVKATFTVPANCSMQLSLASYTAPLPYFTTASAPQQTLFDSQTGTFTGGVHSMSITLPTCMYQVDFVHGAVLSHFGPDFYEGRLISADNGGTTSCGATTSTPTPTPSPTPLPKNTPTPTPTPTHTTPGPVTTPTPSGSVLAVKATPTPAMAVLGTSTSTPDTGTHLAIGTAALLAVTGLLFLGLARIRPEEI</sequence>
<keyword evidence="2" id="KW-1133">Transmembrane helix</keyword>
<feature type="region of interest" description="Disordered" evidence="1">
    <location>
        <begin position="314"/>
        <end position="362"/>
    </location>
</feature>
<keyword evidence="3" id="KW-0732">Signal</keyword>
<evidence type="ECO:0000256" key="2">
    <source>
        <dbReference type="SAM" id="Phobius"/>
    </source>
</evidence>